<keyword evidence="3" id="KW-0680">Restriction system</keyword>
<dbReference type="GO" id="GO:0008168">
    <property type="term" value="F:methyltransferase activity"/>
    <property type="evidence" value="ECO:0007669"/>
    <property type="project" value="UniProtKB-KW"/>
</dbReference>
<keyword evidence="1 6" id="KW-0489">Methyltransferase</keyword>
<proteinExistence type="inferred from homology"/>
<dbReference type="RefSeq" id="WP_349169635.1">
    <property type="nucleotide sequence ID" value="NZ_JBBMFO010000001.1"/>
</dbReference>
<evidence type="ECO:0000313" key="6">
    <source>
        <dbReference type="EMBL" id="MEQ2399987.1"/>
    </source>
</evidence>
<evidence type="ECO:0000259" key="5">
    <source>
        <dbReference type="Pfam" id="PF01555"/>
    </source>
</evidence>
<dbReference type="InterPro" id="IPR029063">
    <property type="entry name" value="SAM-dependent_MTases_sf"/>
</dbReference>
<keyword evidence="2" id="KW-0808">Transferase</keyword>
<name>A0ABV1CEJ3_9FIRM</name>
<dbReference type="EMBL" id="JBBMFO010000001">
    <property type="protein sequence ID" value="MEQ2399987.1"/>
    <property type="molecule type" value="Genomic_DNA"/>
</dbReference>
<feature type="domain" description="DNA methylase N-4/N-6" evidence="5">
    <location>
        <begin position="15"/>
        <end position="96"/>
    </location>
</feature>
<evidence type="ECO:0000313" key="7">
    <source>
        <dbReference type="Proteomes" id="UP001447979"/>
    </source>
</evidence>
<dbReference type="Gene3D" id="3.40.50.150">
    <property type="entry name" value="Vaccinia Virus protein VP39"/>
    <property type="match status" value="2"/>
</dbReference>
<dbReference type="GO" id="GO:0032259">
    <property type="term" value="P:methylation"/>
    <property type="evidence" value="ECO:0007669"/>
    <property type="project" value="UniProtKB-KW"/>
</dbReference>
<protein>
    <recommendedName>
        <fullName evidence="4">Methyltransferase</fullName>
        <ecNumber evidence="4">2.1.1.-</ecNumber>
    </recommendedName>
</protein>
<dbReference type="PRINTS" id="PR00508">
    <property type="entry name" value="S21N4MTFRASE"/>
</dbReference>
<sequence length="262" mass="30468">MAKYNDIDLSNWKEYTDIETDSLWIIEKRDNSGAHSGYYHGNFVPQIPYQLFSRYTKKGDWILDPFMGSGTSLIEAQRMGRNSVGIEIQHDVAKEAYNRIITEKNDIVKTKVFVGDSQYYDISKILKCECIDKFQFVIMHPPYWDILKFSNDPNDLSNCDSLDKFLKSFGRVVDNTISFLEKNRYCAVVIGDKYANSQVVPIGFRCMNLMIEKGLLLKAILVKNFGETKGKSNKQGIWRYRALANDFYVFKHEYIFVFKNVN</sequence>
<dbReference type="SUPFAM" id="SSF53335">
    <property type="entry name" value="S-adenosyl-L-methionine-dependent methyltransferases"/>
    <property type="match status" value="2"/>
</dbReference>
<evidence type="ECO:0000256" key="4">
    <source>
        <dbReference type="RuleBase" id="RU362026"/>
    </source>
</evidence>
<dbReference type="InterPro" id="IPR001091">
    <property type="entry name" value="RM_Methyltransferase"/>
</dbReference>
<accession>A0ABV1CEJ3</accession>
<organism evidence="6 7">
    <name type="scientific">Peptoniphilus hominis</name>
    <name type="common">ex Hitch et al. 2025</name>
    <dbReference type="NCBI Taxonomy" id="3133174"/>
    <lineage>
        <taxon>Bacteria</taxon>
        <taxon>Bacillati</taxon>
        <taxon>Bacillota</taxon>
        <taxon>Tissierellia</taxon>
        <taxon>Tissierellales</taxon>
        <taxon>Peptoniphilaceae</taxon>
        <taxon>Peptoniphilus</taxon>
    </lineage>
</organism>
<evidence type="ECO:0000256" key="2">
    <source>
        <dbReference type="ARBA" id="ARBA00022679"/>
    </source>
</evidence>
<keyword evidence="7" id="KW-1185">Reference proteome</keyword>
<dbReference type="Pfam" id="PF01555">
    <property type="entry name" value="N6_N4_Mtase"/>
    <property type="match status" value="1"/>
</dbReference>
<dbReference type="InterPro" id="IPR002941">
    <property type="entry name" value="DNA_methylase_N4/N6"/>
</dbReference>
<evidence type="ECO:0000256" key="1">
    <source>
        <dbReference type="ARBA" id="ARBA00022603"/>
    </source>
</evidence>
<reference evidence="6 7" key="1">
    <citation type="submission" date="2024-03" db="EMBL/GenBank/DDBJ databases">
        <title>Human intestinal bacterial collection.</title>
        <authorList>
            <person name="Pauvert C."/>
            <person name="Hitch T.C.A."/>
            <person name="Clavel T."/>
        </authorList>
    </citation>
    <scope>NUCLEOTIDE SEQUENCE [LARGE SCALE GENOMIC DNA]</scope>
    <source>
        <strain evidence="6 7">CLA-SR-H025</strain>
    </source>
</reference>
<gene>
    <name evidence="6" type="ORF">WMO19_00055</name>
</gene>
<comment type="caution">
    <text evidence="6">The sequence shown here is derived from an EMBL/GenBank/DDBJ whole genome shotgun (WGS) entry which is preliminary data.</text>
</comment>
<comment type="similarity">
    <text evidence="4">Belongs to the N(4)/N(6)-methyltransferase family.</text>
</comment>
<dbReference type="EC" id="2.1.1.-" evidence="4"/>
<dbReference type="Proteomes" id="UP001447979">
    <property type="component" value="Unassembled WGS sequence"/>
</dbReference>
<evidence type="ECO:0000256" key="3">
    <source>
        <dbReference type="ARBA" id="ARBA00022747"/>
    </source>
</evidence>